<dbReference type="InterPro" id="IPR015917">
    <property type="entry name" value="Pept_C14A"/>
</dbReference>
<dbReference type="InterPro" id="IPR001875">
    <property type="entry name" value="DED_dom"/>
</dbReference>
<feature type="domain" description="Caspase family p20" evidence="8">
    <location>
        <begin position="440"/>
        <end position="473"/>
    </location>
</feature>
<gene>
    <name evidence="9" type="ORF">BaRGS_00001420</name>
</gene>
<dbReference type="GO" id="GO:0005737">
    <property type="term" value="C:cytoplasm"/>
    <property type="evidence" value="ECO:0007669"/>
    <property type="project" value="UniProtKB-ARBA"/>
</dbReference>
<feature type="domain" description="Caspase family p10" evidence="7">
    <location>
        <begin position="498"/>
        <end position="584"/>
    </location>
</feature>
<evidence type="ECO:0000256" key="3">
    <source>
        <dbReference type="ARBA" id="ARBA00022737"/>
    </source>
</evidence>
<dbReference type="SMART" id="SM00115">
    <property type="entry name" value="CASc"/>
    <property type="match status" value="1"/>
</dbReference>
<reference evidence="9 10" key="1">
    <citation type="journal article" date="2023" name="Sci. Data">
        <title>Genome assembly of the Korean intertidal mud-creeper Batillaria attramentaria.</title>
        <authorList>
            <person name="Patra A.K."/>
            <person name="Ho P.T."/>
            <person name="Jun S."/>
            <person name="Lee S.J."/>
            <person name="Kim Y."/>
            <person name="Won Y.J."/>
        </authorList>
    </citation>
    <scope>NUCLEOTIDE SEQUENCE [LARGE SCALE GENOMIC DNA]</scope>
    <source>
        <strain evidence="9">Wonlab-2016</strain>
    </source>
</reference>
<comment type="similarity">
    <text evidence="1 4">Belongs to the peptidase C14A family.</text>
</comment>
<comment type="caution">
    <text evidence="9">The sequence shown here is derived from an EMBL/GenBank/DDBJ whole genome shotgun (WGS) entry which is preliminary data.</text>
</comment>
<dbReference type="Pfam" id="PF00656">
    <property type="entry name" value="Peptidase_C14"/>
    <property type="match status" value="1"/>
</dbReference>
<organism evidence="9 10">
    <name type="scientific">Batillaria attramentaria</name>
    <dbReference type="NCBI Taxonomy" id="370345"/>
    <lineage>
        <taxon>Eukaryota</taxon>
        <taxon>Metazoa</taxon>
        <taxon>Spiralia</taxon>
        <taxon>Lophotrochozoa</taxon>
        <taxon>Mollusca</taxon>
        <taxon>Gastropoda</taxon>
        <taxon>Caenogastropoda</taxon>
        <taxon>Sorbeoconcha</taxon>
        <taxon>Cerithioidea</taxon>
        <taxon>Batillariidae</taxon>
        <taxon>Batillaria</taxon>
    </lineage>
</organism>
<protein>
    <submittedName>
        <fullName evidence="9">Uncharacterized protein</fullName>
    </submittedName>
</protein>
<dbReference type="InterPro" id="IPR011029">
    <property type="entry name" value="DEATH-like_dom_sf"/>
</dbReference>
<dbReference type="SUPFAM" id="SSF47986">
    <property type="entry name" value="DEATH domain"/>
    <property type="match status" value="2"/>
</dbReference>
<dbReference type="EMBL" id="JACVVK020000004">
    <property type="protein sequence ID" value="KAK7507485.1"/>
    <property type="molecule type" value="Genomic_DNA"/>
</dbReference>
<feature type="domain" description="DED" evidence="6">
    <location>
        <begin position="112"/>
        <end position="187"/>
    </location>
</feature>
<dbReference type="PANTHER" id="PTHR48169:SF7">
    <property type="entry name" value="CASPASE 10"/>
    <property type="match status" value="1"/>
</dbReference>
<dbReference type="Gene3D" id="1.10.533.10">
    <property type="entry name" value="Death Domain, Fas"/>
    <property type="match status" value="2"/>
</dbReference>
<evidence type="ECO:0000313" key="10">
    <source>
        <dbReference type="Proteomes" id="UP001519460"/>
    </source>
</evidence>
<dbReference type="Proteomes" id="UP001519460">
    <property type="component" value="Unassembled WGS sequence"/>
</dbReference>
<dbReference type="InterPro" id="IPR002138">
    <property type="entry name" value="Pept_C14_p10"/>
</dbReference>
<dbReference type="GO" id="GO:0042981">
    <property type="term" value="P:regulation of apoptotic process"/>
    <property type="evidence" value="ECO:0007669"/>
    <property type="project" value="UniProtKB-ARBA"/>
</dbReference>
<keyword evidence="2" id="KW-0053">Apoptosis</keyword>
<dbReference type="InterPro" id="IPR011600">
    <property type="entry name" value="Pept_C14_caspase"/>
</dbReference>
<keyword evidence="10" id="KW-1185">Reference proteome</keyword>
<proteinExistence type="inferred from homology"/>
<evidence type="ECO:0000256" key="2">
    <source>
        <dbReference type="ARBA" id="ARBA00022703"/>
    </source>
</evidence>
<dbReference type="SUPFAM" id="SSF52129">
    <property type="entry name" value="Caspase-like"/>
    <property type="match status" value="1"/>
</dbReference>
<dbReference type="GO" id="GO:0006915">
    <property type="term" value="P:apoptotic process"/>
    <property type="evidence" value="ECO:0007669"/>
    <property type="project" value="UniProtKB-KW"/>
</dbReference>
<dbReference type="InterPro" id="IPR001309">
    <property type="entry name" value="Pept_C14_p20"/>
</dbReference>
<feature type="domain" description="DED" evidence="6">
    <location>
        <begin position="16"/>
        <end position="94"/>
    </location>
</feature>
<dbReference type="CDD" id="cd08792">
    <property type="entry name" value="DED_Caspase_8_10_r1"/>
    <property type="match status" value="1"/>
</dbReference>
<dbReference type="Gene3D" id="3.30.70.1470">
    <property type="entry name" value="Caspase-like"/>
    <property type="match status" value="1"/>
</dbReference>
<evidence type="ECO:0000256" key="1">
    <source>
        <dbReference type="ARBA" id="ARBA00010134"/>
    </source>
</evidence>
<dbReference type="GO" id="GO:0004197">
    <property type="term" value="F:cysteine-type endopeptidase activity"/>
    <property type="evidence" value="ECO:0007669"/>
    <property type="project" value="UniProtKB-ARBA"/>
</dbReference>
<evidence type="ECO:0000313" key="9">
    <source>
        <dbReference type="EMBL" id="KAK7507485.1"/>
    </source>
</evidence>
<accession>A0ABD0M6A1</accession>
<evidence type="ECO:0000259" key="7">
    <source>
        <dbReference type="PROSITE" id="PS50207"/>
    </source>
</evidence>
<dbReference type="GO" id="GO:0051604">
    <property type="term" value="P:protein maturation"/>
    <property type="evidence" value="ECO:0007669"/>
    <property type="project" value="UniProtKB-ARBA"/>
</dbReference>
<dbReference type="PROSITE" id="PS50168">
    <property type="entry name" value="DED"/>
    <property type="match status" value="2"/>
</dbReference>
<evidence type="ECO:0000259" key="8">
    <source>
        <dbReference type="PROSITE" id="PS50208"/>
    </source>
</evidence>
<feature type="compositionally biased region" description="Basic and acidic residues" evidence="5">
    <location>
        <begin position="230"/>
        <end position="240"/>
    </location>
</feature>
<dbReference type="PANTHER" id="PTHR48169">
    <property type="entry name" value="DED DOMAIN-CONTAINING PROTEIN"/>
    <property type="match status" value="1"/>
</dbReference>
<evidence type="ECO:0000256" key="4">
    <source>
        <dbReference type="RuleBase" id="RU003971"/>
    </source>
</evidence>
<feature type="region of interest" description="Disordered" evidence="5">
    <location>
        <begin position="216"/>
        <end position="304"/>
    </location>
</feature>
<dbReference type="SMART" id="SM00031">
    <property type="entry name" value="DED"/>
    <property type="match status" value="2"/>
</dbReference>
<dbReference type="AlphaFoldDB" id="A0ABD0M6A1"/>
<keyword evidence="3" id="KW-0677">Repeat</keyword>
<dbReference type="Pfam" id="PF01335">
    <property type="entry name" value="DED"/>
    <property type="match status" value="2"/>
</dbReference>
<dbReference type="PROSITE" id="PS50208">
    <property type="entry name" value="CASPASE_P20"/>
    <property type="match status" value="1"/>
</dbReference>
<evidence type="ECO:0000256" key="5">
    <source>
        <dbReference type="SAM" id="MobiDB-lite"/>
    </source>
</evidence>
<dbReference type="InterPro" id="IPR029030">
    <property type="entry name" value="Caspase-like_dom_sf"/>
</dbReference>
<name>A0ABD0M6A1_9CAEN</name>
<dbReference type="PROSITE" id="PS50207">
    <property type="entry name" value="CASPASE_P10"/>
    <property type="match status" value="1"/>
</dbReference>
<feature type="compositionally biased region" description="Polar residues" evidence="5">
    <location>
        <begin position="252"/>
        <end position="304"/>
    </location>
</feature>
<evidence type="ECO:0000259" key="6">
    <source>
        <dbReference type="PROSITE" id="PS50168"/>
    </source>
</evidence>
<sequence length="601" mass="67460">MSQDMETDASNGRHIDFRRVVLKMDNELHDEDVESLKFLCQGLVITSKLNRVKEAHELVEELQSAGVVSERDYFLLADLLQYIGRVDIVEAINYEEQEVLRYRRQNRSHIKPFYVLLFRIAEELTDEDVKKAVFMYGKVPNKKNVSNGMDLFTIMCQHNVINPDNIGLLVQIFQSLERNDVVELVRRYSVTQGESVIRDLEQQFVRSMQLRGQDVSGMFGPTAVHGKGLGPRDDDLDLRKSKSSQSSDPPSGHTSMVNNPSIPLTPVSFNPADNTRPSAPQNSTPQASDNMSNIAPGPQTQTVPAQTNTTAIAPAVLLESGDRYWQEFCVQLGVHFFTTGRAVDTVNGDKLYKRNLALLKRWLDSPDTRMQDEVQVRMALVRALAKAGPELMAGEIAQELNIDPLGDSGDVQVAPVAHQLQHLSIATVSPIPHYQMAAIPRGICVIINNRDFYKDQRFPEAKLMISREGTDVDRGFDIQMDAAMEKDELQTDSPGELIPNEADFLLGYATVPGFVSYRSKTRGSWYITKLTEMLRKYAFDHDILDILTLVNYEVGKGDANMDGGTFKQSPAPMYSLRKKLIFSRPVQFDSVSMRSGMGMAM</sequence>